<evidence type="ECO:0000256" key="2">
    <source>
        <dbReference type="ARBA" id="ARBA00022448"/>
    </source>
</evidence>
<dbReference type="Pfam" id="PF07715">
    <property type="entry name" value="Plug"/>
    <property type="match status" value="1"/>
</dbReference>
<reference evidence="10 11" key="1">
    <citation type="submission" date="2019-03" db="EMBL/GenBank/DDBJ databases">
        <title>Genomic Encyclopedia of Archaeal and Bacterial Type Strains, Phase II (KMG-II): from individual species to whole genera.</title>
        <authorList>
            <person name="Goeker M."/>
        </authorList>
    </citation>
    <scope>NUCLEOTIDE SEQUENCE [LARGE SCALE GENOMIC DNA]</scope>
    <source>
        <strain evidence="10 11">DSM 19035</strain>
    </source>
</reference>
<dbReference type="InterPro" id="IPR039426">
    <property type="entry name" value="TonB-dep_rcpt-like"/>
</dbReference>
<comment type="subcellular location">
    <subcellularLocation>
        <location evidence="1 7">Cell outer membrane</location>
        <topology evidence="1 7">Multi-pass membrane protein</topology>
    </subcellularLocation>
</comment>
<dbReference type="SUPFAM" id="SSF49464">
    <property type="entry name" value="Carboxypeptidase regulatory domain-like"/>
    <property type="match status" value="1"/>
</dbReference>
<dbReference type="Proteomes" id="UP000295620">
    <property type="component" value="Unassembled WGS sequence"/>
</dbReference>
<dbReference type="InterPro" id="IPR012910">
    <property type="entry name" value="Plug_dom"/>
</dbReference>
<evidence type="ECO:0000313" key="10">
    <source>
        <dbReference type="EMBL" id="TDQ07496.1"/>
    </source>
</evidence>
<comment type="caution">
    <text evidence="10">The sequence shown here is derived from an EMBL/GenBank/DDBJ whole genome shotgun (WGS) entry which is preliminary data.</text>
</comment>
<dbReference type="Pfam" id="PF07660">
    <property type="entry name" value="STN"/>
    <property type="match status" value="1"/>
</dbReference>
<dbReference type="InterPro" id="IPR023996">
    <property type="entry name" value="TonB-dep_OMP_SusC/RagA"/>
</dbReference>
<keyword evidence="5 7" id="KW-0472">Membrane</keyword>
<dbReference type="InterPro" id="IPR037066">
    <property type="entry name" value="Plug_dom_sf"/>
</dbReference>
<evidence type="ECO:0000256" key="6">
    <source>
        <dbReference type="ARBA" id="ARBA00023237"/>
    </source>
</evidence>
<protein>
    <submittedName>
        <fullName evidence="10">TonB-linked SusC/RagA family outer membrane protein</fullName>
    </submittedName>
</protein>
<dbReference type="InterPro" id="IPR008969">
    <property type="entry name" value="CarboxyPept-like_regulatory"/>
</dbReference>
<evidence type="ECO:0000256" key="7">
    <source>
        <dbReference type="PROSITE-ProRule" id="PRU01360"/>
    </source>
</evidence>
<evidence type="ECO:0000259" key="8">
    <source>
        <dbReference type="Pfam" id="PF07660"/>
    </source>
</evidence>
<evidence type="ECO:0000313" key="11">
    <source>
        <dbReference type="Proteomes" id="UP000295620"/>
    </source>
</evidence>
<dbReference type="Gene3D" id="3.55.50.30">
    <property type="match status" value="1"/>
</dbReference>
<organism evidence="10 11">
    <name type="scientific">Pedobacter metabolipauper</name>
    <dbReference type="NCBI Taxonomy" id="425513"/>
    <lineage>
        <taxon>Bacteria</taxon>
        <taxon>Pseudomonadati</taxon>
        <taxon>Bacteroidota</taxon>
        <taxon>Sphingobacteriia</taxon>
        <taxon>Sphingobacteriales</taxon>
        <taxon>Sphingobacteriaceae</taxon>
        <taxon>Pedobacter</taxon>
    </lineage>
</organism>
<dbReference type="InterPro" id="IPR011662">
    <property type="entry name" value="Secretin/TonB_short_N"/>
</dbReference>
<keyword evidence="2 7" id="KW-0813">Transport</keyword>
<evidence type="ECO:0000256" key="5">
    <source>
        <dbReference type="ARBA" id="ARBA00023136"/>
    </source>
</evidence>
<dbReference type="SUPFAM" id="SSF56935">
    <property type="entry name" value="Porins"/>
    <property type="match status" value="1"/>
</dbReference>
<dbReference type="InterPro" id="IPR036942">
    <property type="entry name" value="Beta-barrel_TonB_sf"/>
</dbReference>
<dbReference type="Pfam" id="PF13715">
    <property type="entry name" value="CarbopepD_reg_2"/>
    <property type="match status" value="1"/>
</dbReference>
<accession>A0A4R6STX8</accession>
<keyword evidence="6 7" id="KW-0998">Cell outer membrane</keyword>
<feature type="domain" description="TonB-dependent receptor plug" evidence="9">
    <location>
        <begin position="229"/>
        <end position="344"/>
    </location>
</feature>
<comment type="similarity">
    <text evidence="7">Belongs to the TonB-dependent receptor family.</text>
</comment>
<evidence type="ECO:0000256" key="4">
    <source>
        <dbReference type="ARBA" id="ARBA00022692"/>
    </source>
</evidence>
<dbReference type="AlphaFoldDB" id="A0A4R6STX8"/>
<sequence>MSKKLNKKPEVAKGYIHKIWLIMRLTTVILIAAIMQVSASGFAQKISLNKSNASLEQIIKDLRKQSGFDFIVIGELLDQAKSVNIKVKDAAFEKVLDQIFENQQIAYEINNNTVTLKAKPKGIFERMVDQLMAIDVSGKVVDSLTGEPLPGATILIKGKKQMIRTATDGTFSLQNVEEDALLVITHTGYKTRELKPVKNLGLIRMAVAVSNLQEVGVVVNTGYQRIKPEQSTGAVSQITTKAYESRISTSFLDGLVNRLPGLMINNDVNFTSTVPGSTGSNSRALFNIRGISTMSANQNPLIVIDGFPTELTLDMIDPNEIKSVTILKDAAAATVYGVRASNGVIVIERKQAAQGKTSFNFRTTTGLTPKEDYSRYRWADDASAVVANYQRTTQLSNVNAGTWGLLATGTATTGGTVQRTAPYYILAQAAANMITPDQAASAFNDLTSYNNTDDYSSLFLRQAVTKTYNFNASGGNENALYYITANYTGNQQSRRLNDNNRLLLSGRTTFKISRRLSLELTTDYQEQRSSSAPTIGITEVAPYARFQDENGDPLSIVARGISPTYNNVLMSQGMDDQLYYPLVEMNEVNDKTRTTNNRTTVDLKYNIGKGFDLNLRGIYESSNSDSRHDASDLSQESRRYVNSYVVRNTDGTYKYNVPKGGFLRQQTNSTSSYTARTQLNYNKEIGVHSFNGIVGAEVRNLIDKGFTTSSFGYNEETLLQQPIDYTSLVNGTIRGSFNLGSPLATQSVYDNLFNRQYNEDRFLSGYANGVYSYKNTYSVSGSIRIDQSNLFGTNPKYKYKPLWSVGGAWNIHKEEFMQGLNWVNQLKLRAAYGFNGNVAKLSLPEVIARAVLNANTSPSSQSLRLLSYANTSLRWEQTQNFNTGLDFNIFKNISGSLDYYRKKSTDLLGSAQIDPTLGVSPTLINQATINNNGIELSLHADWIATGKTNWNTGLVIARNTSKVLEVYQKADFSPQTLNQLGYVKNYPVGAMFSYRYAGLDAEGYPLIKDGAGTQYRTNVNSLGNATAAAMASATSDVSYYSGSSIPTINAGLSNRVDIGSFYVFAMINYYGGFKVRIPRAAPNVLRPLEGAGSYWKTAGDENTTTVMGLAGFASANSNNAYNYSDNYVVSGDYITLGDLTASYSFDQLKFVNKIGLKHLEIKAQASNIWTVGMNRENFSMATGSYQKSYLTPTYTLALFTTF</sequence>
<dbReference type="Gene3D" id="2.170.130.10">
    <property type="entry name" value="TonB-dependent receptor, plug domain"/>
    <property type="match status" value="1"/>
</dbReference>
<name>A0A4R6STX8_9SPHI</name>
<dbReference type="EMBL" id="SNYC01000006">
    <property type="protein sequence ID" value="TDQ07496.1"/>
    <property type="molecule type" value="Genomic_DNA"/>
</dbReference>
<dbReference type="Gene3D" id="2.60.40.1120">
    <property type="entry name" value="Carboxypeptidase-like, regulatory domain"/>
    <property type="match status" value="1"/>
</dbReference>
<dbReference type="Gene3D" id="2.40.170.20">
    <property type="entry name" value="TonB-dependent receptor, beta-barrel domain"/>
    <property type="match status" value="1"/>
</dbReference>
<dbReference type="PROSITE" id="PS52016">
    <property type="entry name" value="TONB_DEPENDENT_REC_3"/>
    <property type="match status" value="1"/>
</dbReference>
<evidence type="ECO:0000256" key="3">
    <source>
        <dbReference type="ARBA" id="ARBA00022452"/>
    </source>
</evidence>
<keyword evidence="11" id="KW-1185">Reference proteome</keyword>
<dbReference type="GO" id="GO:0009279">
    <property type="term" value="C:cell outer membrane"/>
    <property type="evidence" value="ECO:0007669"/>
    <property type="project" value="UniProtKB-SubCell"/>
</dbReference>
<keyword evidence="4 7" id="KW-0812">Transmembrane</keyword>
<keyword evidence="3 7" id="KW-1134">Transmembrane beta strand</keyword>
<evidence type="ECO:0000256" key="1">
    <source>
        <dbReference type="ARBA" id="ARBA00004571"/>
    </source>
</evidence>
<gene>
    <name evidence="10" type="ORF">ATK78_3622</name>
</gene>
<proteinExistence type="inferred from homology"/>
<dbReference type="NCBIfam" id="TIGR04056">
    <property type="entry name" value="OMP_RagA_SusC"/>
    <property type="match status" value="1"/>
</dbReference>
<evidence type="ECO:0000259" key="9">
    <source>
        <dbReference type="Pfam" id="PF07715"/>
    </source>
</evidence>
<feature type="domain" description="Secretin/TonB short N-terminal" evidence="8">
    <location>
        <begin position="72"/>
        <end position="119"/>
    </location>
</feature>